<dbReference type="Pfam" id="PF14244">
    <property type="entry name" value="Retrotran_gag_3"/>
    <property type="match status" value="1"/>
</dbReference>
<evidence type="ECO:0000259" key="1">
    <source>
        <dbReference type="Pfam" id="PF14244"/>
    </source>
</evidence>
<dbReference type="InterPro" id="IPR043502">
    <property type="entry name" value="DNA/RNA_pol_sf"/>
</dbReference>
<dbReference type="PANTHER" id="PTHR11439:SF465">
    <property type="entry name" value="REVERSE TRANSCRIPTASE TY1_COPIA-TYPE DOMAIN-CONTAINING PROTEIN"/>
    <property type="match status" value="1"/>
</dbReference>
<dbReference type="CDD" id="cd09272">
    <property type="entry name" value="RNase_HI_RT_Ty1"/>
    <property type="match status" value="1"/>
</dbReference>
<feature type="domain" description="Retrotransposon Copia-like N-terminal" evidence="1">
    <location>
        <begin position="26"/>
        <end position="71"/>
    </location>
</feature>
<accession>A0AAW2M997</accession>
<dbReference type="EMBL" id="JACGWM010000014">
    <property type="protein sequence ID" value="KAL0328067.1"/>
    <property type="molecule type" value="Genomic_DNA"/>
</dbReference>
<proteinExistence type="predicted"/>
<evidence type="ECO:0000313" key="2">
    <source>
        <dbReference type="EMBL" id="KAL0328067.1"/>
    </source>
</evidence>
<sequence length="497" mass="55500">MASSSTDIPEALVTENESGNSRIQLSDHHGMVMILAPLNGNNWLSWSRSVRIALEGRDKLGYIDGTCARPADGSASLRQWRITNSMVRTWILNTLSKDIVNAYLYAASASCGWIWRCVTRNQILVQDPLPHINKAYSMVLRVERQRQVNSEFVDSGDNSALMGKGYEIRGSDLVADIMEALQIIQTNKMPQDPVRVHFAQGDEMAGQKGYKVFDIENKVTFVSRDVVFHGHIFPYLAPHSDSVSGPVHYFLGLEITLCAAGTSMTQHNPYRRLVGRLLYLSFTRPDISFGAQQLSQFVHQPAQAHMDAALHLVRYLKGIPDQGLFFPFSNSLNLTAFCDADWGGCIDSRRSLTGYCIFLGNASISWKSKKQPTVARSTAEAEYRSLSTTVCELKWISYLLQDLHLTSPTPIPLYCDNQAAIHIVANPVFHERTKHIEMDCHLIHDHFKSDFVLPSYIPSKSQLVDVFTKSLSAPLFNSFISKLGLVSPSQVQLEGGC</sequence>
<reference evidence="2" key="2">
    <citation type="journal article" date="2024" name="Plant">
        <title>Genomic evolution and insights into agronomic trait innovations of Sesamum species.</title>
        <authorList>
            <person name="Miao H."/>
            <person name="Wang L."/>
            <person name="Qu L."/>
            <person name="Liu H."/>
            <person name="Sun Y."/>
            <person name="Le M."/>
            <person name="Wang Q."/>
            <person name="Wei S."/>
            <person name="Zheng Y."/>
            <person name="Lin W."/>
            <person name="Duan Y."/>
            <person name="Cao H."/>
            <person name="Xiong S."/>
            <person name="Wang X."/>
            <person name="Wei L."/>
            <person name="Li C."/>
            <person name="Ma Q."/>
            <person name="Ju M."/>
            <person name="Zhao R."/>
            <person name="Li G."/>
            <person name="Mu C."/>
            <person name="Tian Q."/>
            <person name="Mei H."/>
            <person name="Zhang T."/>
            <person name="Gao T."/>
            <person name="Zhang H."/>
        </authorList>
    </citation>
    <scope>NUCLEOTIDE SEQUENCE</scope>
    <source>
        <strain evidence="2">KEN8</strain>
    </source>
</reference>
<name>A0AAW2M997_9LAMI</name>
<organism evidence="2">
    <name type="scientific">Sesamum calycinum</name>
    <dbReference type="NCBI Taxonomy" id="2727403"/>
    <lineage>
        <taxon>Eukaryota</taxon>
        <taxon>Viridiplantae</taxon>
        <taxon>Streptophyta</taxon>
        <taxon>Embryophyta</taxon>
        <taxon>Tracheophyta</taxon>
        <taxon>Spermatophyta</taxon>
        <taxon>Magnoliopsida</taxon>
        <taxon>eudicotyledons</taxon>
        <taxon>Gunneridae</taxon>
        <taxon>Pentapetalae</taxon>
        <taxon>asterids</taxon>
        <taxon>lamiids</taxon>
        <taxon>Lamiales</taxon>
        <taxon>Pedaliaceae</taxon>
        <taxon>Sesamum</taxon>
    </lineage>
</organism>
<protein>
    <submittedName>
        <fullName evidence="2">Retrovirus-related Pol polyprotein from transposon RE1</fullName>
    </submittedName>
</protein>
<reference evidence="2" key="1">
    <citation type="submission" date="2020-06" db="EMBL/GenBank/DDBJ databases">
        <authorList>
            <person name="Li T."/>
            <person name="Hu X."/>
            <person name="Zhang T."/>
            <person name="Song X."/>
            <person name="Zhang H."/>
            <person name="Dai N."/>
            <person name="Sheng W."/>
            <person name="Hou X."/>
            <person name="Wei L."/>
        </authorList>
    </citation>
    <scope>NUCLEOTIDE SEQUENCE</scope>
    <source>
        <strain evidence="2">KEN8</strain>
        <tissue evidence="2">Leaf</tissue>
    </source>
</reference>
<dbReference type="SUPFAM" id="SSF56672">
    <property type="entry name" value="DNA/RNA polymerases"/>
    <property type="match status" value="1"/>
</dbReference>
<dbReference type="PANTHER" id="PTHR11439">
    <property type="entry name" value="GAG-POL-RELATED RETROTRANSPOSON"/>
    <property type="match status" value="1"/>
</dbReference>
<gene>
    <name evidence="2" type="ORF">Scaly_2239300</name>
</gene>
<dbReference type="AlphaFoldDB" id="A0AAW2M997"/>
<comment type="caution">
    <text evidence="2">The sequence shown here is derived from an EMBL/GenBank/DDBJ whole genome shotgun (WGS) entry which is preliminary data.</text>
</comment>
<dbReference type="InterPro" id="IPR029472">
    <property type="entry name" value="Copia-like_N"/>
</dbReference>